<evidence type="ECO:0000256" key="7">
    <source>
        <dbReference type="SAM" id="Phobius"/>
    </source>
</evidence>
<sequence>MNNALPAHAPPRDKDSFFASLIVGIILVNLFAYLMVGNSLYNSRRHYDRLAEVSTQNLAISLEGNFSDILDKLNIVLFSVGEETEEQLALRGIDKGSLSAYAKRQVHVLPEAEKISIADSAGNVICSSDGSTDSVNISDRRYFDRLRNDADPQQVVSYLLKGKVTGKWKIIAARRYNNPDGSFAGVVIGTIDVGYFDTLLSHLDIGKHGAVGIRDEDFKLVALHPKGKEAASQIGSNVVSQKTRDMILANPVSATYKTVFARDNMERMVTFRRAAKYPYYIFATISPVDYMTSWRKEAAVGLVLLFLFTAMTAVSARYLYKSKMNAQLHAEAKRYGDEMKQQNEELNAALIRIKRLEGIIPICSYCKKIRTEEESWQQLEKYFTEHSDAMFSHGICPDCADEQLRIFREAAASSRDVTNSS</sequence>
<feature type="transmembrane region" description="Helical" evidence="7">
    <location>
        <begin position="299"/>
        <end position="320"/>
    </location>
</feature>
<dbReference type="Proteomes" id="UP000614714">
    <property type="component" value="Unassembled WGS sequence"/>
</dbReference>
<keyword evidence="10" id="KW-1185">Reference proteome</keyword>
<evidence type="ECO:0000256" key="4">
    <source>
        <dbReference type="ARBA" id="ARBA00022989"/>
    </source>
</evidence>
<dbReference type="Pfam" id="PF02743">
    <property type="entry name" value="dCache_1"/>
    <property type="match status" value="1"/>
</dbReference>
<feature type="transmembrane region" description="Helical" evidence="7">
    <location>
        <begin position="277"/>
        <end position="293"/>
    </location>
</feature>
<reference evidence="9 10" key="1">
    <citation type="submission" date="2020-12" db="EMBL/GenBank/DDBJ databases">
        <title>Geomonas sp. Red421, isolated from paddy soil.</title>
        <authorList>
            <person name="Xu Z."/>
            <person name="Zhang Z."/>
            <person name="Masuda Y."/>
            <person name="Itoh H."/>
            <person name="Senoo K."/>
        </authorList>
    </citation>
    <scope>NUCLEOTIDE SEQUENCE [LARGE SCALE GENOMIC DNA]</scope>
    <source>
        <strain evidence="9 10">Red421</strain>
    </source>
</reference>
<dbReference type="CDD" id="cd12915">
    <property type="entry name" value="PDC2_DGC_like"/>
    <property type="match status" value="1"/>
</dbReference>
<organism evidence="9 10">
    <name type="scientific">Geomonas anaerohicana</name>
    <dbReference type="NCBI Taxonomy" id="2798583"/>
    <lineage>
        <taxon>Bacteria</taxon>
        <taxon>Pseudomonadati</taxon>
        <taxon>Thermodesulfobacteriota</taxon>
        <taxon>Desulfuromonadia</taxon>
        <taxon>Geobacterales</taxon>
        <taxon>Geobacteraceae</taxon>
        <taxon>Geomonas</taxon>
    </lineage>
</organism>
<gene>
    <name evidence="9" type="ORF">JFN91_10950</name>
</gene>
<evidence type="ECO:0000256" key="2">
    <source>
        <dbReference type="ARBA" id="ARBA00022475"/>
    </source>
</evidence>
<evidence type="ECO:0000256" key="5">
    <source>
        <dbReference type="ARBA" id="ARBA00023136"/>
    </source>
</evidence>
<name>A0ABS0YEI5_9BACT</name>
<feature type="coiled-coil region" evidence="6">
    <location>
        <begin position="325"/>
        <end position="359"/>
    </location>
</feature>
<evidence type="ECO:0000256" key="1">
    <source>
        <dbReference type="ARBA" id="ARBA00004651"/>
    </source>
</evidence>
<proteinExistence type="predicted"/>
<keyword evidence="5 7" id="KW-0472">Membrane</keyword>
<keyword evidence="4 7" id="KW-1133">Transmembrane helix</keyword>
<feature type="domain" description="Cache" evidence="8">
    <location>
        <begin position="50"/>
        <end position="212"/>
    </location>
</feature>
<dbReference type="InterPro" id="IPR033479">
    <property type="entry name" value="dCache_1"/>
</dbReference>
<dbReference type="RefSeq" id="WP_199389232.1">
    <property type="nucleotide sequence ID" value="NZ_JAEMHL010000004.1"/>
</dbReference>
<evidence type="ECO:0000259" key="8">
    <source>
        <dbReference type="Pfam" id="PF02743"/>
    </source>
</evidence>
<evidence type="ECO:0000256" key="3">
    <source>
        <dbReference type="ARBA" id="ARBA00022692"/>
    </source>
</evidence>
<accession>A0ABS0YEI5</accession>
<comment type="subcellular location">
    <subcellularLocation>
        <location evidence="1">Cell membrane</location>
        <topology evidence="1">Multi-pass membrane protein</topology>
    </subcellularLocation>
</comment>
<protein>
    <recommendedName>
        <fullName evidence="8">Cache domain-containing protein</fullName>
    </recommendedName>
</protein>
<keyword evidence="6" id="KW-0175">Coiled coil</keyword>
<feature type="transmembrane region" description="Helical" evidence="7">
    <location>
        <begin position="16"/>
        <end position="36"/>
    </location>
</feature>
<evidence type="ECO:0000313" key="10">
    <source>
        <dbReference type="Proteomes" id="UP000614714"/>
    </source>
</evidence>
<dbReference type="EMBL" id="JAEMHL010000004">
    <property type="protein sequence ID" value="MBJ6750735.1"/>
    <property type="molecule type" value="Genomic_DNA"/>
</dbReference>
<keyword evidence="3 7" id="KW-0812">Transmembrane</keyword>
<comment type="caution">
    <text evidence="9">The sequence shown here is derived from an EMBL/GenBank/DDBJ whole genome shotgun (WGS) entry which is preliminary data.</text>
</comment>
<dbReference type="Gene3D" id="3.30.450.20">
    <property type="entry name" value="PAS domain"/>
    <property type="match status" value="2"/>
</dbReference>
<keyword evidence="2" id="KW-1003">Cell membrane</keyword>
<dbReference type="CDD" id="cd12914">
    <property type="entry name" value="PDC1_DGC_like"/>
    <property type="match status" value="1"/>
</dbReference>
<evidence type="ECO:0000313" key="9">
    <source>
        <dbReference type="EMBL" id="MBJ6750735.1"/>
    </source>
</evidence>
<evidence type="ECO:0000256" key="6">
    <source>
        <dbReference type="SAM" id="Coils"/>
    </source>
</evidence>